<name>A0A0C2HZC0_9BACT</name>
<proteinExistence type="inferred from homology"/>
<dbReference type="Pfam" id="PF02321">
    <property type="entry name" value="OEP"/>
    <property type="match status" value="2"/>
</dbReference>
<keyword evidence="2" id="KW-0812">Transmembrane</keyword>
<dbReference type="InterPro" id="IPR003423">
    <property type="entry name" value="OMP_efflux"/>
</dbReference>
<dbReference type="Proteomes" id="UP000035068">
    <property type="component" value="Unassembled WGS sequence"/>
</dbReference>
<dbReference type="Gene3D" id="2.20.200.10">
    <property type="entry name" value="Outer membrane efflux proteins (OEP)"/>
    <property type="match status" value="1"/>
</dbReference>
<comment type="caution">
    <text evidence="3">The sequence shown here is derived from an EMBL/GenBank/DDBJ whole genome shotgun (WGS) entry which is preliminary data.</text>
</comment>
<keyword evidence="2" id="KW-0449">Lipoprotein</keyword>
<dbReference type="PROSITE" id="PS51257">
    <property type="entry name" value="PROKAR_LIPOPROTEIN"/>
    <property type="match status" value="1"/>
</dbReference>
<dbReference type="GO" id="GO:0015562">
    <property type="term" value="F:efflux transmembrane transporter activity"/>
    <property type="evidence" value="ECO:0007669"/>
    <property type="project" value="InterPro"/>
</dbReference>
<organism evidence="3 4">
    <name type="scientific">Geoalkalibacter ferrihydriticus DSM 17813</name>
    <dbReference type="NCBI Taxonomy" id="1121915"/>
    <lineage>
        <taxon>Bacteria</taxon>
        <taxon>Pseudomonadati</taxon>
        <taxon>Thermodesulfobacteriota</taxon>
        <taxon>Desulfuromonadia</taxon>
        <taxon>Desulfuromonadales</taxon>
        <taxon>Geoalkalibacteraceae</taxon>
        <taxon>Geoalkalibacter</taxon>
    </lineage>
</organism>
<keyword evidence="2" id="KW-0564">Palmitate</keyword>
<dbReference type="EMBL" id="JWJD01000001">
    <property type="protein sequence ID" value="KIH78072.1"/>
    <property type="molecule type" value="Genomic_DNA"/>
</dbReference>
<dbReference type="SUPFAM" id="SSF56954">
    <property type="entry name" value="Outer membrane efflux proteins (OEP)"/>
    <property type="match status" value="1"/>
</dbReference>
<gene>
    <name evidence="3" type="ORF">GFER_05655</name>
</gene>
<protein>
    <submittedName>
        <fullName evidence="3">RND transporter</fullName>
    </submittedName>
</protein>
<dbReference type="Gene3D" id="1.20.1600.10">
    <property type="entry name" value="Outer membrane efflux proteins (OEP)"/>
    <property type="match status" value="1"/>
</dbReference>
<evidence type="ECO:0000256" key="1">
    <source>
        <dbReference type="ARBA" id="ARBA00007613"/>
    </source>
</evidence>
<keyword evidence="4" id="KW-1185">Reference proteome</keyword>
<dbReference type="NCBIfam" id="TIGR01845">
    <property type="entry name" value="outer_NodT"/>
    <property type="match status" value="1"/>
</dbReference>
<keyword evidence="2" id="KW-1134">Transmembrane beta strand</keyword>
<accession>A0A0C2HZC0</accession>
<evidence type="ECO:0000313" key="4">
    <source>
        <dbReference type="Proteomes" id="UP000035068"/>
    </source>
</evidence>
<keyword evidence="2" id="KW-0472">Membrane</keyword>
<dbReference type="AlphaFoldDB" id="A0A0C2HZC0"/>
<reference evidence="3 4" key="1">
    <citation type="submission" date="2014-12" db="EMBL/GenBank/DDBJ databases">
        <title>Genomes of Geoalkalibacter ferrihydriticus and Geoalkalibacter subterraneus, two haloalkaliphilic metal-reducing members of the Geobacteraceae.</title>
        <authorList>
            <person name="Badalamenti J.P."/>
            <person name="Torres C.I."/>
            <person name="Krajmalnik-Brown R."/>
            <person name="Bond D.R."/>
        </authorList>
    </citation>
    <scope>NUCLEOTIDE SEQUENCE [LARGE SCALE GENOMIC DNA]</scope>
    <source>
        <strain evidence="3 4">DSM 17813</strain>
    </source>
</reference>
<sequence>MHKLVVIFCTMIALAGCAVGPEFRSPDISLPQQWPEQMLEISKAEEKRLAWWAGFEDPVLKNLVNRALDENLELRLQLERIQEARARLGLATAERWPTLDGQAEAIRQKQPAAASPVPIPGAGGTLSSFSLIGLLSYELDLWGRLERGREAATARMEESLFSHEAIRLNLVTDLVNTYVNLRAAEQQLATTEQTLESRWETLRLQQIRYEGGLIDRLTLQQAESEWAATRAHLPGRRQQVRLLESVLGVLVGMNPAELSGDLDFGSQSLAVMRPAPDMPEFLPSELLRRRPDIRAAEAALAATTAQVGVAMAERLPRINLALFYGSTAAEFDNLLSGPAETWGLGASVLGPLVDFGRNRARVQTAEALRDQAETRYRITVQTAFREVRDALILTSTAAERETAVRHQVDSLQETLRLAELRYEEGYSGFIEVLDAQRFLLNAELSLAEAVRDRLNAASALFKALGGGW</sequence>
<evidence type="ECO:0000313" key="3">
    <source>
        <dbReference type="EMBL" id="KIH78072.1"/>
    </source>
</evidence>
<evidence type="ECO:0000256" key="2">
    <source>
        <dbReference type="RuleBase" id="RU362097"/>
    </source>
</evidence>
<comment type="subcellular location">
    <subcellularLocation>
        <location evidence="2">Cell membrane</location>
        <topology evidence="2">Lipid-anchor</topology>
    </subcellularLocation>
</comment>
<dbReference type="InterPro" id="IPR010131">
    <property type="entry name" value="MdtP/NodT-like"/>
</dbReference>
<dbReference type="RefSeq" id="WP_040096840.1">
    <property type="nucleotide sequence ID" value="NZ_JWJD01000001.1"/>
</dbReference>
<comment type="similarity">
    <text evidence="1 2">Belongs to the outer membrane factor (OMF) (TC 1.B.17) family.</text>
</comment>
<dbReference type="PANTHER" id="PTHR30203">
    <property type="entry name" value="OUTER MEMBRANE CATION EFFLUX PROTEIN"/>
    <property type="match status" value="1"/>
</dbReference>
<dbReference type="GO" id="GO:0005886">
    <property type="term" value="C:plasma membrane"/>
    <property type="evidence" value="ECO:0007669"/>
    <property type="project" value="UniProtKB-SubCell"/>
</dbReference>